<reference evidence="2 3" key="1">
    <citation type="submission" date="2020-08" db="EMBL/GenBank/DDBJ databases">
        <title>Genomic Encyclopedia of Type Strains, Phase III (KMG-III): the genomes of soil and plant-associated and newly described type strains.</title>
        <authorList>
            <person name="Whitman W."/>
        </authorList>
    </citation>
    <scope>NUCLEOTIDE SEQUENCE [LARGE SCALE GENOMIC DNA]</scope>
    <source>
        <strain evidence="2 3">CECT 3266</strain>
    </source>
</reference>
<proteinExistence type="predicted"/>
<protein>
    <submittedName>
        <fullName evidence="2">Uncharacterized protein</fullName>
    </submittedName>
</protein>
<comment type="caution">
    <text evidence="2">The sequence shown here is derived from an EMBL/GenBank/DDBJ whole genome shotgun (WGS) entry which is preliminary data.</text>
</comment>
<gene>
    <name evidence="2" type="ORF">FHS39_000186</name>
</gene>
<dbReference type="EMBL" id="JACHJH010000001">
    <property type="protein sequence ID" value="MBB4891186.1"/>
    <property type="molecule type" value="Genomic_DNA"/>
</dbReference>
<accession>A0A7W7PHL2</accession>
<evidence type="ECO:0000313" key="3">
    <source>
        <dbReference type="Proteomes" id="UP000556084"/>
    </source>
</evidence>
<name>A0A7W7PHL2_9ACTN</name>
<sequence length="269" mass="28656">MRGPSGRAAAPGTPGAARAAGQPGAEVLALPPGRLLPPATERWIVDGLVTAMPDLRARELFAERRDMLTEADYVVAAVDRERDAVVALLTSRWAALPSGRSCLHVMTQFVGDAYRHGALFAASWAAHFRGLLADGHAFPEVIALKTYNPVVHCAMAAFAGHPDIRMYPDLTGADLTGAPRTPDPLAAEVAEALVPGHPFDPVQGIFPGIGRPRDLYRKRPLSSVPAVNAHFADRLEPADRLLCMLHVPTEAGRHAILTALGVRPPGPRP</sequence>
<dbReference type="RefSeq" id="WP_184345820.1">
    <property type="nucleotide sequence ID" value="NZ_JACHJH010000001.1"/>
</dbReference>
<keyword evidence="3" id="KW-1185">Reference proteome</keyword>
<evidence type="ECO:0000256" key="1">
    <source>
        <dbReference type="SAM" id="MobiDB-lite"/>
    </source>
</evidence>
<dbReference type="AlphaFoldDB" id="A0A7W7PHL2"/>
<feature type="region of interest" description="Disordered" evidence="1">
    <location>
        <begin position="1"/>
        <end position="23"/>
    </location>
</feature>
<organism evidence="2 3">
    <name type="scientific">Streptomyces olivoverticillatus</name>
    <dbReference type="NCBI Taxonomy" id="66427"/>
    <lineage>
        <taxon>Bacteria</taxon>
        <taxon>Bacillati</taxon>
        <taxon>Actinomycetota</taxon>
        <taxon>Actinomycetes</taxon>
        <taxon>Kitasatosporales</taxon>
        <taxon>Streptomycetaceae</taxon>
        <taxon>Streptomyces</taxon>
    </lineage>
</organism>
<evidence type="ECO:0000313" key="2">
    <source>
        <dbReference type="EMBL" id="MBB4891186.1"/>
    </source>
</evidence>
<dbReference type="Proteomes" id="UP000556084">
    <property type="component" value="Unassembled WGS sequence"/>
</dbReference>